<dbReference type="InterPro" id="IPR014894">
    <property type="entry name" value="DcrB/EagT6"/>
</dbReference>
<dbReference type="AlphaFoldDB" id="A0A2W0ESF5"/>
<dbReference type="OrthoDB" id="9012334at2"/>
<protein>
    <recommendedName>
        <fullName evidence="3">DUF1795 domain-containing protein</fullName>
    </recommendedName>
</protein>
<organism evidence="1 2">
    <name type="scientific">Pseudomonas jessenii</name>
    <dbReference type="NCBI Taxonomy" id="77298"/>
    <lineage>
        <taxon>Bacteria</taxon>
        <taxon>Pseudomonadati</taxon>
        <taxon>Pseudomonadota</taxon>
        <taxon>Gammaproteobacteria</taxon>
        <taxon>Pseudomonadales</taxon>
        <taxon>Pseudomonadaceae</taxon>
        <taxon>Pseudomonas</taxon>
    </lineage>
</organism>
<dbReference type="EMBL" id="PDLL01000050">
    <property type="protein sequence ID" value="PYY71333.1"/>
    <property type="molecule type" value="Genomic_DNA"/>
</dbReference>
<dbReference type="RefSeq" id="WP_110658482.1">
    <property type="nucleotide sequence ID" value="NZ_PDLL01000050.1"/>
</dbReference>
<reference evidence="1 2" key="1">
    <citation type="journal article" date="2018" name="Appl. Microbiol. Biotechnol.">
        <title>Characterization of the caprolactam degradation pathway in Pseudomonas jessenii using mass spectrometry-based proteomics.</title>
        <authorList>
            <person name="Otzen M."/>
            <person name="Palacio C."/>
            <person name="Janssen D.B."/>
        </authorList>
    </citation>
    <scope>NUCLEOTIDE SEQUENCE [LARGE SCALE GENOMIC DNA]</scope>
    <source>
        <strain evidence="1 2">GO3</strain>
    </source>
</reference>
<dbReference type="Proteomes" id="UP000247437">
    <property type="component" value="Unassembled WGS sequence"/>
</dbReference>
<dbReference type="Gene3D" id="3.40.1000.10">
    <property type="entry name" value="Mog1/PsbP, alpha/beta/alpha sandwich"/>
    <property type="match status" value="1"/>
</dbReference>
<gene>
    <name evidence="1" type="ORF">CRX42_06820</name>
</gene>
<accession>A0A2W0ESF5</accession>
<comment type="caution">
    <text evidence="1">The sequence shown here is derived from an EMBL/GenBank/DDBJ whole genome shotgun (WGS) entry which is preliminary data.</text>
</comment>
<sequence length="155" mass="17306">MDYQLQEGSITLPEGFQDRTVNMFVLGNSIPAPLNITLSRDNMLPAEDLKSYIERQVKLIAAKLRGYTLLSKKPAALSGEQPLSGIQVDAYYMNDGRPVYQRQAAFEIEPGRILVFSTTSQADFSVKQNQSWLDLLASFKPRQADTVSTDSAEQE</sequence>
<evidence type="ECO:0008006" key="3">
    <source>
        <dbReference type="Google" id="ProtNLM"/>
    </source>
</evidence>
<dbReference type="Pfam" id="PF08786">
    <property type="entry name" value="DcrB"/>
    <property type="match status" value="1"/>
</dbReference>
<evidence type="ECO:0000313" key="2">
    <source>
        <dbReference type="Proteomes" id="UP000247437"/>
    </source>
</evidence>
<name>A0A2W0ESF5_PSEJE</name>
<evidence type="ECO:0000313" key="1">
    <source>
        <dbReference type="EMBL" id="PYY71333.1"/>
    </source>
</evidence>
<proteinExistence type="predicted"/>
<dbReference type="SUPFAM" id="SSF55724">
    <property type="entry name" value="Mog1p/PsbP-like"/>
    <property type="match status" value="1"/>
</dbReference>
<dbReference type="InterPro" id="IPR016123">
    <property type="entry name" value="Mog1/PsbP_a/b/a-sand"/>
</dbReference>